<keyword evidence="6 8" id="KW-0472">Membrane</keyword>
<keyword evidence="4 8" id="KW-0812">Transmembrane</keyword>
<reference evidence="9 10" key="1">
    <citation type="journal article" date="2016" name="Nat. Commun.">
        <title>Thousands of microbial genomes shed light on interconnected biogeochemical processes in an aquifer system.</title>
        <authorList>
            <person name="Anantharaman K."/>
            <person name="Brown C.T."/>
            <person name="Hug L.A."/>
            <person name="Sharon I."/>
            <person name="Castelle C.J."/>
            <person name="Probst A.J."/>
            <person name="Thomas B.C."/>
            <person name="Singh A."/>
            <person name="Wilkins M.J."/>
            <person name="Karaoz U."/>
            <person name="Brodie E.L."/>
            <person name="Williams K.H."/>
            <person name="Hubbard S.S."/>
            <person name="Banfield J.F."/>
        </authorList>
    </citation>
    <scope>NUCLEOTIDE SEQUENCE [LARGE SCALE GENOMIC DNA]</scope>
</reference>
<evidence type="ECO:0000256" key="3">
    <source>
        <dbReference type="ARBA" id="ARBA00022679"/>
    </source>
</evidence>
<feature type="transmembrane region" description="Helical" evidence="8">
    <location>
        <begin position="293"/>
        <end position="323"/>
    </location>
</feature>
<feature type="transmembrane region" description="Helical" evidence="8">
    <location>
        <begin position="335"/>
        <end position="368"/>
    </location>
</feature>
<protein>
    <recommendedName>
        <fullName evidence="11">DUF2029 domain-containing protein</fullName>
    </recommendedName>
</protein>
<dbReference type="EMBL" id="MEUV01000030">
    <property type="protein sequence ID" value="OGC45515.1"/>
    <property type="molecule type" value="Genomic_DNA"/>
</dbReference>
<comment type="similarity">
    <text evidence="7">Belongs to the glycosyltransferase 87 family.</text>
</comment>
<comment type="caution">
    <text evidence="9">The sequence shown here is derived from an EMBL/GenBank/DDBJ whole genome shotgun (WGS) entry which is preliminary data.</text>
</comment>
<feature type="transmembrane region" description="Helical" evidence="8">
    <location>
        <begin position="83"/>
        <end position="102"/>
    </location>
</feature>
<feature type="transmembrane region" description="Helical" evidence="8">
    <location>
        <begin position="208"/>
        <end position="228"/>
    </location>
</feature>
<sequence length="374" mass="44288">MPLKNLNLKTLLIISTLLFYTIFYFKFITDKNLTNYFIKSDFKVYYVAAQLAREGKIKDIYNDTIFYSKTLQNLNLYERGSRYLRFINFPIIAYFFIPFTYLSITDSYRLYTFLVLGIMCFGLIKLQKIYGSDIGIILISIPTPIFFGGMYYGQISPFIFLILILLLISLVKKNDKISGILSGLLIIKPQVLLLIPFVFIFSKKKKKYLFYTLITLLFYLAVNILIFGSKLFVQYFNYLLSHQIETHDGYLFNFFVFYKYIDIKIILFFTIISLAFAFYLINKKFKEGYDIKVLFPLIIIFGLIFNIHTTYNDLLFLLIPLFYFYSLKNLKYKFFMLLLMALVMIFSLTSFQFYSVSVLLLIAFLSLYHIKYLA</sequence>
<organism evidence="9 10">
    <name type="scientific">candidate division WWE3 bacterium RBG_19FT_COMBO_34_6</name>
    <dbReference type="NCBI Taxonomy" id="1802612"/>
    <lineage>
        <taxon>Bacteria</taxon>
        <taxon>Katanobacteria</taxon>
    </lineage>
</organism>
<keyword evidence="5 8" id="KW-1133">Transmembrane helix</keyword>
<feature type="transmembrane region" description="Helical" evidence="8">
    <location>
        <begin position="6"/>
        <end position="25"/>
    </location>
</feature>
<keyword evidence="2" id="KW-1003">Cell membrane</keyword>
<evidence type="ECO:0000256" key="1">
    <source>
        <dbReference type="ARBA" id="ARBA00004651"/>
    </source>
</evidence>
<proteinExistence type="inferred from homology"/>
<comment type="subcellular location">
    <subcellularLocation>
        <location evidence="1">Cell membrane</location>
        <topology evidence="1">Multi-pass membrane protein</topology>
    </subcellularLocation>
</comment>
<evidence type="ECO:0000256" key="7">
    <source>
        <dbReference type="ARBA" id="ARBA00024033"/>
    </source>
</evidence>
<evidence type="ECO:0000313" key="10">
    <source>
        <dbReference type="Proteomes" id="UP000178615"/>
    </source>
</evidence>
<dbReference type="Proteomes" id="UP000178615">
    <property type="component" value="Unassembled WGS sequence"/>
</dbReference>
<evidence type="ECO:0000256" key="6">
    <source>
        <dbReference type="ARBA" id="ARBA00023136"/>
    </source>
</evidence>
<accession>A0A1F4UKM1</accession>
<dbReference type="Pfam" id="PF09594">
    <property type="entry name" value="GT87"/>
    <property type="match status" value="1"/>
</dbReference>
<dbReference type="AlphaFoldDB" id="A0A1F4UKM1"/>
<evidence type="ECO:0000256" key="2">
    <source>
        <dbReference type="ARBA" id="ARBA00022475"/>
    </source>
</evidence>
<feature type="transmembrane region" description="Helical" evidence="8">
    <location>
        <begin position="108"/>
        <end position="124"/>
    </location>
</feature>
<evidence type="ECO:0008006" key="11">
    <source>
        <dbReference type="Google" id="ProtNLM"/>
    </source>
</evidence>
<dbReference type="GO" id="GO:0016758">
    <property type="term" value="F:hexosyltransferase activity"/>
    <property type="evidence" value="ECO:0007669"/>
    <property type="project" value="InterPro"/>
</dbReference>
<dbReference type="InterPro" id="IPR018584">
    <property type="entry name" value="GT87"/>
</dbReference>
<evidence type="ECO:0000313" key="9">
    <source>
        <dbReference type="EMBL" id="OGC45515.1"/>
    </source>
</evidence>
<evidence type="ECO:0000256" key="5">
    <source>
        <dbReference type="ARBA" id="ARBA00022989"/>
    </source>
</evidence>
<feature type="transmembrane region" description="Helical" evidence="8">
    <location>
        <begin position="145"/>
        <end position="171"/>
    </location>
</feature>
<gene>
    <name evidence="9" type="ORF">A2V49_04790</name>
</gene>
<feature type="transmembrane region" description="Helical" evidence="8">
    <location>
        <begin position="260"/>
        <end position="281"/>
    </location>
</feature>
<dbReference type="GO" id="GO:0005886">
    <property type="term" value="C:plasma membrane"/>
    <property type="evidence" value="ECO:0007669"/>
    <property type="project" value="UniProtKB-SubCell"/>
</dbReference>
<evidence type="ECO:0000256" key="8">
    <source>
        <dbReference type="SAM" id="Phobius"/>
    </source>
</evidence>
<feature type="transmembrane region" description="Helical" evidence="8">
    <location>
        <begin position="177"/>
        <end position="201"/>
    </location>
</feature>
<name>A0A1F4UKM1_UNCKA</name>
<evidence type="ECO:0000256" key="4">
    <source>
        <dbReference type="ARBA" id="ARBA00022692"/>
    </source>
</evidence>
<keyword evidence="3" id="KW-0808">Transferase</keyword>